<feature type="transmembrane region" description="Helical" evidence="1">
    <location>
        <begin position="116"/>
        <end position="138"/>
    </location>
</feature>
<protein>
    <submittedName>
        <fullName evidence="2">Uncharacterized protein</fullName>
    </submittedName>
</protein>
<proteinExistence type="predicted"/>
<keyword evidence="1" id="KW-0472">Membrane</keyword>
<evidence type="ECO:0000313" key="2">
    <source>
        <dbReference type="EMBL" id="JAP40332.1"/>
    </source>
</evidence>
<organism evidence="2">
    <name type="scientific">Schistocephalus solidus</name>
    <name type="common">Tapeworm</name>
    <dbReference type="NCBI Taxonomy" id="70667"/>
    <lineage>
        <taxon>Eukaryota</taxon>
        <taxon>Metazoa</taxon>
        <taxon>Spiralia</taxon>
        <taxon>Lophotrochozoa</taxon>
        <taxon>Platyhelminthes</taxon>
        <taxon>Cestoda</taxon>
        <taxon>Eucestoda</taxon>
        <taxon>Diphyllobothriidea</taxon>
        <taxon>Diphyllobothriidae</taxon>
        <taxon>Schistocephalus</taxon>
    </lineage>
</organism>
<name>A0A0X3NX89_SCHSO</name>
<evidence type="ECO:0000256" key="1">
    <source>
        <dbReference type="SAM" id="Phobius"/>
    </source>
</evidence>
<keyword evidence="1" id="KW-1133">Transmembrane helix</keyword>
<reference evidence="2" key="1">
    <citation type="submission" date="2016-01" db="EMBL/GenBank/DDBJ databases">
        <title>Reference transcriptome for the parasite Schistocephalus solidus: insights into the molecular evolution of parasitism.</title>
        <authorList>
            <person name="Hebert F.O."/>
            <person name="Grambauer S."/>
            <person name="Barber I."/>
            <person name="Landry C.R."/>
            <person name="Aubin-Horth N."/>
        </authorList>
    </citation>
    <scope>NUCLEOTIDE SEQUENCE</scope>
</reference>
<sequence length="178" mass="19910">MNQVTATLKSTLSRTTIPFPVLGTVRYIIFAFLNLHTLAGPAKAYLQQISGTRCLFVPSRACVEETHTFRSTDVMARQKCIFYSVPVEVKSVQSYSRSCSGIPRVRFSCRFASHTGFFASDAYCHFLACIFVNLIFFTAAGPTILFPASVRLQIASLSLFYVGRFHSLIDCKHNIVIF</sequence>
<dbReference type="EMBL" id="GEEE01022893">
    <property type="protein sequence ID" value="JAP40332.1"/>
    <property type="molecule type" value="Transcribed_RNA"/>
</dbReference>
<keyword evidence="1" id="KW-0812">Transmembrane</keyword>
<accession>A0A0X3NX89</accession>
<dbReference type="AlphaFoldDB" id="A0A0X3NX89"/>
<gene>
    <name evidence="2" type="ORF">TR117265</name>
</gene>